<comment type="caution">
    <text evidence="2">The sequence shown here is derived from an EMBL/GenBank/DDBJ whole genome shotgun (WGS) entry which is preliminary data.</text>
</comment>
<evidence type="ECO:0000313" key="3">
    <source>
        <dbReference type="Proteomes" id="UP000747110"/>
    </source>
</evidence>
<reference evidence="2" key="1">
    <citation type="journal article" date="2021" name="Proc. Natl. Acad. Sci. U.S.A.">
        <title>Three genomes in the algal genus Volvox reveal the fate of a haploid sex-determining region after a transition to homothallism.</title>
        <authorList>
            <person name="Yamamoto K."/>
            <person name="Hamaji T."/>
            <person name="Kawai-Toyooka H."/>
            <person name="Matsuzaki R."/>
            <person name="Takahashi F."/>
            <person name="Nishimura Y."/>
            <person name="Kawachi M."/>
            <person name="Noguchi H."/>
            <person name="Minakuchi Y."/>
            <person name="Umen J.G."/>
            <person name="Toyoda A."/>
            <person name="Nozaki H."/>
        </authorList>
    </citation>
    <scope>NUCLEOTIDE SEQUENCE</scope>
    <source>
        <strain evidence="2">NIES-3786</strain>
    </source>
</reference>
<feature type="region of interest" description="Disordered" evidence="1">
    <location>
        <begin position="139"/>
        <end position="173"/>
    </location>
</feature>
<name>A0A8J4C118_9CHLO</name>
<gene>
    <name evidence="2" type="ORF">Vretifemale_2948</name>
</gene>
<protein>
    <submittedName>
        <fullName evidence="2">Uncharacterized protein</fullName>
    </submittedName>
</protein>
<organism evidence="2 3">
    <name type="scientific">Volvox reticuliferus</name>
    <dbReference type="NCBI Taxonomy" id="1737510"/>
    <lineage>
        <taxon>Eukaryota</taxon>
        <taxon>Viridiplantae</taxon>
        <taxon>Chlorophyta</taxon>
        <taxon>core chlorophytes</taxon>
        <taxon>Chlorophyceae</taxon>
        <taxon>CS clade</taxon>
        <taxon>Chlamydomonadales</taxon>
        <taxon>Volvocaceae</taxon>
        <taxon>Volvox</taxon>
    </lineage>
</organism>
<proteinExistence type="predicted"/>
<dbReference type="AlphaFoldDB" id="A0A8J4C118"/>
<evidence type="ECO:0000313" key="2">
    <source>
        <dbReference type="EMBL" id="GIL72612.1"/>
    </source>
</evidence>
<accession>A0A8J4C118</accession>
<dbReference type="EMBL" id="BNCP01000004">
    <property type="protein sequence ID" value="GIL72612.1"/>
    <property type="molecule type" value="Genomic_DNA"/>
</dbReference>
<sequence length="173" mass="18666">MTYTLSVMAMQPQIKYNGKMPPRLCIAGKQLVPKYLFRNHVPHEGLKAPAAANAVRDSRIGTLYPHLEAVPLHGVVGACAVARAPVHACSVLETRLCCAAKPARILMAALRRTWPRGLSGGRRRAARVVVLEPALAVSGQEDGSPVPRRATTSRQAVHLHSRGQGARSLMKSK</sequence>
<dbReference type="Proteomes" id="UP000747110">
    <property type="component" value="Unassembled WGS sequence"/>
</dbReference>
<keyword evidence="3" id="KW-1185">Reference proteome</keyword>
<evidence type="ECO:0000256" key="1">
    <source>
        <dbReference type="SAM" id="MobiDB-lite"/>
    </source>
</evidence>